<dbReference type="GO" id="GO:0005737">
    <property type="term" value="C:cytoplasm"/>
    <property type="evidence" value="ECO:0007669"/>
    <property type="project" value="TreeGrafter"/>
</dbReference>
<dbReference type="PANTHER" id="PTHR42850">
    <property type="entry name" value="METALLOPHOSPHOESTERASE"/>
    <property type="match status" value="1"/>
</dbReference>
<protein>
    <submittedName>
        <fullName evidence="2">Serine/threonine protein phosphatase 1</fullName>
        <ecNumber evidence="2">3.1.3.16</ecNumber>
    </submittedName>
</protein>
<evidence type="ECO:0000313" key="3">
    <source>
        <dbReference type="Proteomes" id="UP000549457"/>
    </source>
</evidence>
<dbReference type="InterPro" id="IPR050126">
    <property type="entry name" value="Ap4A_hydrolase"/>
</dbReference>
<proteinExistence type="predicted"/>
<gene>
    <name evidence="2" type="ORF">HNP73_004211</name>
</gene>
<dbReference type="Proteomes" id="UP000549457">
    <property type="component" value="Unassembled WGS sequence"/>
</dbReference>
<name>A0A840SYV1_9RHOB</name>
<dbReference type="AlphaFoldDB" id="A0A840SYV1"/>
<organism evidence="2 3">
    <name type="scientific">Amaricoccus macauensis</name>
    <dbReference type="NCBI Taxonomy" id="57001"/>
    <lineage>
        <taxon>Bacteria</taxon>
        <taxon>Pseudomonadati</taxon>
        <taxon>Pseudomonadota</taxon>
        <taxon>Alphaproteobacteria</taxon>
        <taxon>Rhodobacterales</taxon>
        <taxon>Paracoccaceae</taxon>
        <taxon>Amaricoccus</taxon>
    </lineage>
</organism>
<dbReference type="PANTHER" id="PTHR42850:SF4">
    <property type="entry name" value="ZINC-DEPENDENT ENDOPOLYPHOSPHATASE"/>
    <property type="match status" value="1"/>
</dbReference>
<dbReference type="GO" id="GO:0004722">
    <property type="term" value="F:protein serine/threonine phosphatase activity"/>
    <property type="evidence" value="ECO:0007669"/>
    <property type="project" value="UniProtKB-EC"/>
</dbReference>
<sequence>MTDLTEGRRLYAIGDMHGRLDLVRATLERIRLDLSRRPHRHPLVICLGDYMDRGPACRGVLEALIELRGSDLPARFLLGNHDSYVGAYLRDPDWYDRTYHWLHDAMGGNATLESYGVPDASDTHPAATRDAFAAAFPAGHMAFLDACELGFQLGGYFFVHAGIRPGVALDAQERDDLIWIREPFLSSSADYGVKVVHGHTIVPEVEHHANRIAVDTGAFRTGRLSCLVLEGEAVDLLTDAGPVPVPVRADRPTWRTLWMRR</sequence>
<evidence type="ECO:0000259" key="1">
    <source>
        <dbReference type="Pfam" id="PF00149"/>
    </source>
</evidence>
<comment type="caution">
    <text evidence="2">The sequence shown here is derived from an EMBL/GenBank/DDBJ whole genome shotgun (WGS) entry which is preliminary data.</text>
</comment>
<dbReference type="Pfam" id="PF00149">
    <property type="entry name" value="Metallophos"/>
    <property type="match status" value="1"/>
</dbReference>
<dbReference type="EC" id="3.1.3.16" evidence="2"/>
<dbReference type="InterPro" id="IPR004843">
    <property type="entry name" value="Calcineurin-like_PHP"/>
</dbReference>
<dbReference type="SUPFAM" id="SSF56300">
    <property type="entry name" value="Metallo-dependent phosphatases"/>
    <property type="match status" value="1"/>
</dbReference>
<dbReference type="GO" id="GO:0008803">
    <property type="term" value="F:bis(5'-nucleosyl)-tetraphosphatase (symmetrical) activity"/>
    <property type="evidence" value="ECO:0007669"/>
    <property type="project" value="TreeGrafter"/>
</dbReference>
<dbReference type="InterPro" id="IPR029052">
    <property type="entry name" value="Metallo-depent_PP-like"/>
</dbReference>
<accession>A0A840SYV1</accession>
<dbReference type="Gene3D" id="3.60.21.10">
    <property type="match status" value="1"/>
</dbReference>
<dbReference type="RefSeq" id="WP_184154710.1">
    <property type="nucleotide sequence ID" value="NZ_JACHFM010000006.1"/>
</dbReference>
<dbReference type="GO" id="GO:0110154">
    <property type="term" value="P:RNA decapping"/>
    <property type="evidence" value="ECO:0007669"/>
    <property type="project" value="TreeGrafter"/>
</dbReference>
<reference evidence="2 3" key="1">
    <citation type="submission" date="2020-08" db="EMBL/GenBank/DDBJ databases">
        <title>Genomic Encyclopedia of Type Strains, Phase IV (KMG-IV): sequencing the most valuable type-strain genomes for metagenomic binning, comparative biology and taxonomic classification.</title>
        <authorList>
            <person name="Goeker M."/>
        </authorList>
    </citation>
    <scope>NUCLEOTIDE SEQUENCE [LARGE SCALE GENOMIC DNA]</scope>
    <source>
        <strain evidence="2 3">DSM 101730</strain>
    </source>
</reference>
<feature type="domain" description="Calcineurin-like phosphoesterase" evidence="1">
    <location>
        <begin position="9"/>
        <end position="209"/>
    </location>
</feature>
<keyword evidence="3" id="KW-1185">Reference proteome</keyword>
<dbReference type="EMBL" id="JACHFM010000006">
    <property type="protein sequence ID" value="MBB5224242.1"/>
    <property type="molecule type" value="Genomic_DNA"/>
</dbReference>
<evidence type="ECO:0000313" key="2">
    <source>
        <dbReference type="EMBL" id="MBB5224242.1"/>
    </source>
</evidence>
<keyword evidence="2" id="KW-0378">Hydrolase</keyword>